<evidence type="ECO:0000256" key="3">
    <source>
        <dbReference type="ARBA" id="ARBA00022475"/>
    </source>
</evidence>
<evidence type="ECO:0000313" key="9">
    <source>
        <dbReference type="Proteomes" id="UP000176562"/>
    </source>
</evidence>
<dbReference type="EMBL" id="CP017781">
    <property type="protein sequence ID" value="AOZ70973.1"/>
    <property type="molecule type" value="Genomic_DNA"/>
</dbReference>
<feature type="transmembrane region" description="Helical" evidence="7">
    <location>
        <begin position="96"/>
        <end position="115"/>
    </location>
</feature>
<gene>
    <name evidence="8" type="ORF">LPB142_08855</name>
</gene>
<feature type="transmembrane region" description="Helical" evidence="7">
    <location>
        <begin position="159"/>
        <end position="180"/>
    </location>
</feature>
<comment type="subcellular location">
    <subcellularLocation>
        <location evidence="1">Cell membrane</location>
        <topology evidence="1">Multi-pass membrane protein</topology>
    </subcellularLocation>
</comment>
<dbReference type="PANTHER" id="PTHR30106:SF2">
    <property type="entry name" value="UPF0324 INNER MEMBRANE PROTEIN YEIH"/>
    <property type="match status" value="1"/>
</dbReference>
<feature type="transmembrane region" description="Helical" evidence="7">
    <location>
        <begin position="127"/>
        <end position="147"/>
    </location>
</feature>
<keyword evidence="9" id="KW-1185">Reference proteome</keyword>
<keyword evidence="4 7" id="KW-0812">Transmembrane</keyword>
<comment type="similarity">
    <text evidence="2">Belongs to the UPF0324 family.</text>
</comment>
<sequence>MPLGLAARTRTALIALAPGLGLTLAMALGAMALARGLGVAALTPMGIAMLGGVALRNLTALPARFEPGVAFTLKRILRAGVVLLGFRLTLGDVAAVGAPGVAVIAVVLGATFVFTKALGRAMGVERGLAELIAAGTSVCGASAVLAVNTVTRAEEEDVAYAIACVTLFGTLSMLGFPLLANALGMDAAQYGLWAGAAIHEVAQVVGAAFSQGEAAGQAGTVAKLTRVMMLAPLILVLGGLARARGGAAGGRAPAPWFVFGFLAAVGANSTGLVPAAAHPPVAEATGLMLTAALAAMGLGTDLRKLRLKGLRPLLLGAAGWLFISSLAAGLVRLV</sequence>
<dbReference type="KEGG" id="rhp:LPB142_08855"/>
<dbReference type="AlphaFoldDB" id="A0A1D9MGQ1"/>
<dbReference type="PANTHER" id="PTHR30106">
    <property type="entry name" value="INNER MEMBRANE PROTEIN YEIH-RELATED"/>
    <property type="match status" value="1"/>
</dbReference>
<keyword evidence="3" id="KW-1003">Cell membrane</keyword>
<protein>
    <submittedName>
        <fullName evidence="8">Uncharacterized protein</fullName>
    </submittedName>
</protein>
<evidence type="ECO:0000313" key="8">
    <source>
        <dbReference type="EMBL" id="AOZ70973.1"/>
    </source>
</evidence>
<name>A0A1D9MGQ1_9RHOB</name>
<evidence type="ECO:0000256" key="4">
    <source>
        <dbReference type="ARBA" id="ARBA00022692"/>
    </source>
</evidence>
<feature type="transmembrane region" description="Helical" evidence="7">
    <location>
        <begin position="255"/>
        <end position="275"/>
    </location>
</feature>
<accession>A0A1D9MGQ1</accession>
<dbReference type="Proteomes" id="UP000176562">
    <property type="component" value="Chromosome"/>
</dbReference>
<reference evidence="8 9" key="1">
    <citation type="submission" date="2016-10" db="EMBL/GenBank/DDBJ databases">
        <title>Rhodobacter sp. LPB0142, isolated from sea water.</title>
        <authorList>
            <person name="Kim E."/>
            <person name="Yi H."/>
        </authorList>
    </citation>
    <scope>NUCLEOTIDE SEQUENCE [LARGE SCALE GENOMIC DNA]</scope>
    <source>
        <strain evidence="8 9">LPB0142</strain>
    </source>
</reference>
<organism evidence="8 9">
    <name type="scientific">Rhodobacter xanthinilyticus</name>
    <dbReference type="NCBI Taxonomy" id="1850250"/>
    <lineage>
        <taxon>Bacteria</taxon>
        <taxon>Pseudomonadati</taxon>
        <taxon>Pseudomonadota</taxon>
        <taxon>Alphaproteobacteria</taxon>
        <taxon>Rhodobacterales</taxon>
        <taxon>Rhodobacter group</taxon>
        <taxon>Rhodobacter</taxon>
    </lineage>
</organism>
<feature type="transmembrane region" description="Helical" evidence="7">
    <location>
        <begin position="224"/>
        <end position="243"/>
    </location>
</feature>
<dbReference type="Pfam" id="PF03601">
    <property type="entry name" value="Cons_hypoth698"/>
    <property type="match status" value="1"/>
</dbReference>
<dbReference type="InterPro" id="IPR018383">
    <property type="entry name" value="UPF0324_pro"/>
</dbReference>
<evidence type="ECO:0000256" key="1">
    <source>
        <dbReference type="ARBA" id="ARBA00004651"/>
    </source>
</evidence>
<evidence type="ECO:0000256" key="2">
    <source>
        <dbReference type="ARBA" id="ARBA00007977"/>
    </source>
</evidence>
<keyword evidence="5 7" id="KW-1133">Transmembrane helix</keyword>
<evidence type="ECO:0000256" key="7">
    <source>
        <dbReference type="SAM" id="Phobius"/>
    </source>
</evidence>
<feature type="transmembrane region" description="Helical" evidence="7">
    <location>
        <begin position="12"/>
        <end position="33"/>
    </location>
</feature>
<feature type="transmembrane region" description="Helical" evidence="7">
    <location>
        <begin position="281"/>
        <end position="300"/>
    </location>
</feature>
<evidence type="ECO:0000256" key="6">
    <source>
        <dbReference type="ARBA" id="ARBA00023136"/>
    </source>
</evidence>
<dbReference type="GO" id="GO:0005886">
    <property type="term" value="C:plasma membrane"/>
    <property type="evidence" value="ECO:0007669"/>
    <property type="project" value="UniProtKB-SubCell"/>
</dbReference>
<feature type="transmembrane region" description="Helical" evidence="7">
    <location>
        <begin position="312"/>
        <end position="331"/>
    </location>
</feature>
<feature type="transmembrane region" description="Helical" evidence="7">
    <location>
        <begin position="39"/>
        <end position="59"/>
    </location>
</feature>
<keyword evidence="6 7" id="KW-0472">Membrane</keyword>
<proteinExistence type="inferred from homology"/>
<evidence type="ECO:0000256" key="5">
    <source>
        <dbReference type="ARBA" id="ARBA00022989"/>
    </source>
</evidence>